<feature type="transmembrane region" description="Helical" evidence="2">
    <location>
        <begin position="64"/>
        <end position="87"/>
    </location>
</feature>
<keyword evidence="4" id="KW-1185">Reference proteome</keyword>
<dbReference type="Proteomes" id="UP000812844">
    <property type="component" value="Unassembled WGS sequence"/>
</dbReference>
<accession>A0ABS6W7G5</accession>
<organism evidence="3 4">
    <name type="scientific">Bifidobacterium phasiani</name>
    <dbReference type="NCBI Taxonomy" id="2834431"/>
    <lineage>
        <taxon>Bacteria</taxon>
        <taxon>Bacillati</taxon>
        <taxon>Actinomycetota</taxon>
        <taxon>Actinomycetes</taxon>
        <taxon>Bifidobacteriales</taxon>
        <taxon>Bifidobacteriaceae</taxon>
        <taxon>Bifidobacterium</taxon>
    </lineage>
</organism>
<protein>
    <submittedName>
        <fullName evidence="3">Uncharacterized protein</fullName>
    </submittedName>
</protein>
<evidence type="ECO:0000313" key="3">
    <source>
        <dbReference type="EMBL" id="MBW3082115.1"/>
    </source>
</evidence>
<dbReference type="RefSeq" id="WP_219079908.1">
    <property type="nucleotide sequence ID" value="NZ_JAHBBD010000002.1"/>
</dbReference>
<evidence type="ECO:0000256" key="1">
    <source>
        <dbReference type="SAM" id="MobiDB-lite"/>
    </source>
</evidence>
<evidence type="ECO:0000313" key="4">
    <source>
        <dbReference type="Proteomes" id="UP000812844"/>
    </source>
</evidence>
<evidence type="ECO:0000256" key="2">
    <source>
        <dbReference type="SAM" id="Phobius"/>
    </source>
</evidence>
<keyword evidence="2" id="KW-1133">Transmembrane helix</keyword>
<sequence length="265" mass="28197">MAERDDDDVNGAAGASDAGSREGLVFTEEQRRAIADLASENTYAKQSKWRTFRELPMKDKWPFFAQHFLLGVVAVIVAIALVVMFVVENLTRDPDPLLYIAGVNVPSDISEPMERLDEGFAASSGLDGELVTYDGAFTITASGYNGGTYDSSARLLTMASAGTLNAIITDEETFAQLSAAGMVSPLADVLTDAQLSELDEAGVTVEADSSDAQGTGMTDKGLDLSRSQAWASVDGLPDGMILGFSNVSETGVEYPQAFVDYLDFS</sequence>
<keyword evidence="2" id="KW-0472">Membrane</keyword>
<proteinExistence type="predicted"/>
<gene>
    <name evidence="3" type="ORF">KIH73_01745</name>
</gene>
<comment type="caution">
    <text evidence="3">The sequence shown here is derived from an EMBL/GenBank/DDBJ whole genome shotgun (WGS) entry which is preliminary data.</text>
</comment>
<name>A0ABS6W7G5_9BIFI</name>
<feature type="region of interest" description="Disordered" evidence="1">
    <location>
        <begin position="1"/>
        <end position="22"/>
    </location>
</feature>
<reference evidence="3 4" key="1">
    <citation type="submission" date="2021-05" db="EMBL/GenBank/DDBJ databases">
        <title>Phylogenetic classification of ten novel species belonging to the genus Bifidobacterium comprising B. colchicus sp. nov., B. abeli sp. nov., B. bicoloris sp. nov., B. guerezis sp. nov., B. rosaliae sp. nov., B. santillanensis sp. nov., B. argentati sp. nov., B. amazzoni sp. nov., B. pluviali sp. nov., and B. pinnaculum sp. nov.</title>
        <authorList>
            <person name="Lugli G.A."/>
            <person name="Ruiz Garcia L."/>
            <person name="Margolles A."/>
            <person name="Ventura M."/>
        </authorList>
    </citation>
    <scope>NUCLEOTIDE SEQUENCE [LARGE SCALE GENOMIC DNA]</scope>
    <source>
        <strain evidence="3 4">6T3</strain>
    </source>
</reference>
<dbReference type="EMBL" id="JAHBBD010000002">
    <property type="protein sequence ID" value="MBW3082115.1"/>
    <property type="molecule type" value="Genomic_DNA"/>
</dbReference>
<keyword evidence="2" id="KW-0812">Transmembrane</keyword>